<comment type="caution">
    <text evidence="1">The sequence shown here is derived from an EMBL/GenBank/DDBJ whole genome shotgun (WGS) entry which is preliminary data.</text>
</comment>
<name>A0A3A8QX87_9BACT</name>
<organism evidence="1 2">
    <name type="scientific">Corallococcus aberystwythensis</name>
    <dbReference type="NCBI Taxonomy" id="2316722"/>
    <lineage>
        <taxon>Bacteria</taxon>
        <taxon>Pseudomonadati</taxon>
        <taxon>Myxococcota</taxon>
        <taxon>Myxococcia</taxon>
        <taxon>Myxococcales</taxon>
        <taxon>Cystobacterineae</taxon>
        <taxon>Myxococcaceae</taxon>
        <taxon>Corallococcus</taxon>
    </lineage>
</organism>
<dbReference type="InterPro" id="IPR037293">
    <property type="entry name" value="Gal_Oxidase_central_sf"/>
</dbReference>
<dbReference type="Gene3D" id="2.130.10.80">
    <property type="entry name" value="Galactose oxidase/kelch, beta-propeller"/>
    <property type="match status" value="2"/>
</dbReference>
<dbReference type="InterPro" id="IPR015915">
    <property type="entry name" value="Kelch-typ_b-propeller"/>
</dbReference>
<dbReference type="Pfam" id="PF24681">
    <property type="entry name" value="Kelch_KLHDC2_KLHL20_DRC7"/>
    <property type="match status" value="1"/>
</dbReference>
<evidence type="ECO:0000313" key="1">
    <source>
        <dbReference type="EMBL" id="RKH73187.1"/>
    </source>
</evidence>
<dbReference type="SUPFAM" id="SSF50965">
    <property type="entry name" value="Galactose oxidase, central domain"/>
    <property type="match status" value="1"/>
</dbReference>
<dbReference type="PANTHER" id="PTHR45632">
    <property type="entry name" value="LD33804P"/>
    <property type="match status" value="1"/>
</dbReference>
<dbReference type="Gene3D" id="2.60.40.10">
    <property type="entry name" value="Immunoglobulins"/>
    <property type="match status" value="2"/>
</dbReference>
<dbReference type="PANTHER" id="PTHR45632:SF17">
    <property type="entry name" value="KELCH-LIKE PROTEIN 31"/>
    <property type="match status" value="1"/>
</dbReference>
<dbReference type="SUPFAM" id="SSF49299">
    <property type="entry name" value="PKD domain"/>
    <property type="match status" value="1"/>
</dbReference>
<protein>
    <submittedName>
        <fullName evidence="1">Kelch-like protein</fullName>
    </submittedName>
</protein>
<dbReference type="Gene3D" id="2.120.10.80">
    <property type="entry name" value="Kelch-type beta propeller"/>
    <property type="match status" value="1"/>
</dbReference>
<dbReference type="InterPro" id="IPR013783">
    <property type="entry name" value="Ig-like_fold"/>
</dbReference>
<keyword evidence="2" id="KW-1185">Reference proteome</keyword>
<dbReference type="Proteomes" id="UP000267003">
    <property type="component" value="Unassembled WGS sequence"/>
</dbReference>
<dbReference type="SMART" id="SM00612">
    <property type="entry name" value="Kelch"/>
    <property type="match status" value="6"/>
</dbReference>
<dbReference type="InterPro" id="IPR006652">
    <property type="entry name" value="Kelch_1"/>
</dbReference>
<dbReference type="InterPro" id="IPR035986">
    <property type="entry name" value="PKD_dom_sf"/>
</dbReference>
<dbReference type="Pfam" id="PF01344">
    <property type="entry name" value="Kelch_1"/>
    <property type="match status" value="1"/>
</dbReference>
<accession>A0A3A8QX87</accession>
<dbReference type="SUPFAM" id="SSF117281">
    <property type="entry name" value="Kelch motif"/>
    <property type="match status" value="1"/>
</dbReference>
<evidence type="ECO:0000313" key="2">
    <source>
        <dbReference type="Proteomes" id="UP000267003"/>
    </source>
</evidence>
<dbReference type="EMBL" id="RAWK01000017">
    <property type="protein sequence ID" value="RKH73187.1"/>
    <property type="molecule type" value="Genomic_DNA"/>
</dbReference>
<dbReference type="OrthoDB" id="5487691at2"/>
<sequence length="763" mass="77237">MLALLAGCDSEPPTSVPGSGAMQLTVYTAAVVPGDVSRVTVTVSGADMVSRSKDLVLTSGAWSGVISDIPAGLQRTFVAQAFTSSNTLRYEGRVEDVTVTAGATGLVTLTLQDVSGPPPFTNEAPILDSLLATPTTVAPGGSVTLTATAHDPNAGDTVSYSWAAPSGSFSAPTSANTTWTAPTLQAPVTLVLTVSDSRGATLSVNLTLNVSAGSGASTVTADFNVAPKVVTLTSTQSYLNVGAQTALSTSATDADGDPLSYQWSATCAGSFTGASTATATFTPSAQPTGACNNCQLNVVVKDGRGGQNTGSLMLCVSKDAVVRAPPTMTRATQSSKTATAGQVLTFEVNATDPAGLALSFTWAANVGTSSPPSTGANGSILTWTAPSCLNTGVTPTLIATVGNTLGLKATQSFTVTGLPACPSAFWAAANPMFDFRSDHTAVLLGNGKVLVSGGRNNIFGSMEYSELYDPTTGTWSPVKSMPSNRGQHAAVLLGNGKVLVSGGTNHTGYPAASMLYDPATNSWSTSGSMVSPRERHTATVLSNGKVLAVGGFDASGVASVTELYDPATGTWAPSGSTVFRRYAHTATLLSNGKVLVTGGSNNVGYQATAELYDPATGTWSATGSMTSARGYHAATLLPNGKVLVTGGAGSANLATAELYDPATGTWSATGSMTAPRHFHTTTLLNTGKVLATGGYTPGGSGLPLAAAELYDPATGTWNATGSMVQRRAEHTATLLANGKVLALGGWSAQVTNSELRAADLYTP</sequence>
<gene>
    <name evidence="1" type="ORF">D7W81_04690</name>
</gene>
<dbReference type="InterPro" id="IPR011043">
    <property type="entry name" value="Gal_Oxase/kelch_b-propeller"/>
</dbReference>
<proteinExistence type="predicted"/>
<dbReference type="AlphaFoldDB" id="A0A3A8QX87"/>
<reference evidence="2" key="1">
    <citation type="submission" date="2018-09" db="EMBL/GenBank/DDBJ databases">
        <authorList>
            <person name="Livingstone P.G."/>
            <person name="Whitworth D.E."/>
        </authorList>
    </citation>
    <scope>NUCLEOTIDE SEQUENCE [LARGE SCALE GENOMIC DNA]</scope>
    <source>
        <strain evidence="2">AB050A</strain>
    </source>
</reference>